<dbReference type="AlphaFoldDB" id="F8NY36"/>
<feature type="compositionally biased region" description="Polar residues" evidence="1">
    <location>
        <begin position="49"/>
        <end position="65"/>
    </location>
</feature>
<reference evidence="2" key="1">
    <citation type="submission" date="2011-04" db="EMBL/GenBank/DDBJ databases">
        <title>Evolution of plant cell wall degrading machinery underlies the functional diversity of forest fungi.</title>
        <authorList>
            <consortium name="US DOE Joint Genome Institute (JGI-PGF)"/>
            <person name="Eastwood D.C."/>
            <person name="Floudas D."/>
            <person name="Binder M."/>
            <person name="Majcherczyk A."/>
            <person name="Schneider P."/>
            <person name="Aerts A."/>
            <person name="Asiegbu F.O."/>
            <person name="Baker S.E."/>
            <person name="Barry K."/>
            <person name="Bendiksby M."/>
            <person name="Blumentritt M."/>
            <person name="Coutinho P.M."/>
            <person name="Cullen D."/>
            <person name="Cullen D."/>
            <person name="Gathman A."/>
            <person name="Goodell B."/>
            <person name="Henrissat B."/>
            <person name="Ihrmark K."/>
            <person name="Kauserud H."/>
            <person name="Kohler A."/>
            <person name="LaButti K."/>
            <person name="Lapidus A."/>
            <person name="Lavin J.L."/>
            <person name="Lee Y.-H."/>
            <person name="Lindquist E."/>
            <person name="Lilly W."/>
            <person name="Lucas S."/>
            <person name="Morin E."/>
            <person name="Murat C."/>
            <person name="Oguiza J.A."/>
            <person name="Park J."/>
            <person name="Pisabarro A.G."/>
            <person name="Riley R."/>
            <person name="Rosling A."/>
            <person name="Salamov A."/>
            <person name="Schmidt O."/>
            <person name="Schmutz J."/>
            <person name="Skrede I."/>
            <person name="Stenlid J."/>
            <person name="Wiebenga A."/>
            <person name="Xie X."/>
            <person name="Kues U."/>
            <person name="Hibbett D.S."/>
            <person name="Hoffmeister D."/>
            <person name="Hogberg N."/>
            <person name="Martin F."/>
            <person name="Grigoriev I.V."/>
            <person name="Watkinson S.C."/>
        </authorList>
    </citation>
    <scope>NUCLEOTIDE SEQUENCE</scope>
    <source>
        <strain evidence="2">S7.9</strain>
    </source>
</reference>
<dbReference type="HOGENOM" id="CLU_2256563_0_0_1"/>
<proteinExistence type="predicted"/>
<dbReference type="EMBL" id="GL945434">
    <property type="protein sequence ID" value="EGO24798.1"/>
    <property type="molecule type" value="Genomic_DNA"/>
</dbReference>
<feature type="non-terminal residue" evidence="2">
    <location>
        <position position="104"/>
    </location>
</feature>
<sequence>MTLNASPAVVTAIPDRPNFSLDLPNENSLEKVQRFLRWRMGHDIDPASELTSVTPPLTRLSSDTPSPDWPLGTPRLPPGDIPLPLTQQPSFFPIILPQPLVLVS</sequence>
<organism>
    <name type="scientific">Serpula lacrymans var. lacrymans (strain S7.9)</name>
    <name type="common">Dry rot fungus</name>
    <dbReference type="NCBI Taxonomy" id="578457"/>
    <lineage>
        <taxon>Eukaryota</taxon>
        <taxon>Fungi</taxon>
        <taxon>Dikarya</taxon>
        <taxon>Basidiomycota</taxon>
        <taxon>Agaricomycotina</taxon>
        <taxon>Agaricomycetes</taxon>
        <taxon>Agaricomycetidae</taxon>
        <taxon>Boletales</taxon>
        <taxon>Coniophorineae</taxon>
        <taxon>Serpulaceae</taxon>
        <taxon>Serpula</taxon>
    </lineage>
</organism>
<feature type="region of interest" description="Disordered" evidence="1">
    <location>
        <begin position="47"/>
        <end position="83"/>
    </location>
</feature>
<evidence type="ECO:0000256" key="1">
    <source>
        <dbReference type="SAM" id="MobiDB-lite"/>
    </source>
</evidence>
<protein>
    <submittedName>
        <fullName evidence="2">Uncharacterized protein</fullName>
    </submittedName>
</protein>
<name>F8NY36_SERL9</name>
<accession>F8NY36</accession>
<dbReference type="RefSeq" id="XP_007318817.1">
    <property type="nucleotide sequence ID" value="XM_007318755.1"/>
</dbReference>
<dbReference type="KEGG" id="sla:SERLADRAFT_390616"/>
<gene>
    <name evidence="2" type="ORF">SERLADRAFT_390616</name>
</gene>
<evidence type="ECO:0000313" key="2">
    <source>
        <dbReference type="EMBL" id="EGO24798.1"/>
    </source>
</evidence>
<dbReference type="Proteomes" id="UP000008064">
    <property type="component" value="Unassembled WGS sequence"/>
</dbReference>
<dbReference type="GeneID" id="18811448"/>